<dbReference type="PANTHER" id="PTHR43744">
    <property type="entry name" value="ABC TRANSPORTER PERMEASE PROTEIN MG189-RELATED-RELATED"/>
    <property type="match status" value="1"/>
</dbReference>
<name>A0A4S4BNF5_9BACL</name>
<dbReference type="GO" id="GO:0055085">
    <property type="term" value="P:transmembrane transport"/>
    <property type="evidence" value="ECO:0007669"/>
    <property type="project" value="InterPro"/>
</dbReference>
<feature type="transmembrane region" description="Helical" evidence="7">
    <location>
        <begin position="185"/>
        <end position="210"/>
    </location>
</feature>
<dbReference type="Pfam" id="PF00528">
    <property type="entry name" value="BPD_transp_1"/>
    <property type="match status" value="1"/>
</dbReference>
<dbReference type="SUPFAM" id="SSF161098">
    <property type="entry name" value="MetI-like"/>
    <property type="match status" value="1"/>
</dbReference>
<keyword evidence="3" id="KW-1003">Cell membrane</keyword>
<dbReference type="AlphaFoldDB" id="A0A4S4BNF5"/>
<keyword evidence="4 7" id="KW-0812">Transmembrane</keyword>
<feature type="transmembrane region" description="Helical" evidence="7">
    <location>
        <begin position="112"/>
        <end position="131"/>
    </location>
</feature>
<evidence type="ECO:0000256" key="2">
    <source>
        <dbReference type="ARBA" id="ARBA00022448"/>
    </source>
</evidence>
<dbReference type="RefSeq" id="WP_136371493.1">
    <property type="nucleotide sequence ID" value="NZ_SSOB01000026.1"/>
</dbReference>
<dbReference type="Proteomes" id="UP000310636">
    <property type="component" value="Unassembled WGS sequence"/>
</dbReference>
<proteinExistence type="inferred from homology"/>
<reference evidence="9 10" key="1">
    <citation type="submission" date="2019-04" db="EMBL/GenBank/DDBJ databases">
        <title>Cohnella sp. nov. isolated from preserved vegetables.</title>
        <authorList>
            <person name="Lin S.-Y."/>
            <person name="Hung M.-H."/>
            <person name="Young C.-C."/>
        </authorList>
    </citation>
    <scope>NUCLEOTIDE SEQUENCE [LARGE SCALE GENOMIC DNA]</scope>
    <source>
        <strain evidence="9 10">CC-MHH1044</strain>
    </source>
</reference>
<keyword evidence="5 7" id="KW-1133">Transmembrane helix</keyword>
<evidence type="ECO:0000313" key="9">
    <source>
        <dbReference type="EMBL" id="THF76216.1"/>
    </source>
</evidence>
<dbReference type="InterPro" id="IPR035906">
    <property type="entry name" value="MetI-like_sf"/>
</dbReference>
<evidence type="ECO:0000256" key="4">
    <source>
        <dbReference type="ARBA" id="ARBA00022692"/>
    </source>
</evidence>
<dbReference type="EMBL" id="SSOB01000026">
    <property type="protein sequence ID" value="THF76216.1"/>
    <property type="molecule type" value="Genomic_DNA"/>
</dbReference>
<evidence type="ECO:0000313" key="10">
    <source>
        <dbReference type="Proteomes" id="UP000310636"/>
    </source>
</evidence>
<comment type="subcellular location">
    <subcellularLocation>
        <location evidence="1 7">Cell membrane</location>
        <topology evidence="1 7">Multi-pass membrane protein</topology>
    </subcellularLocation>
</comment>
<dbReference type="PROSITE" id="PS50928">
    <property type="entry name" value="ABC_TM1"/>
    <property type="match status" value="1"/>
</dbReference>
<dbReference type="CDD" id="cd06261">
    <property type="entry name" value="TM_PBP2"/>
    <property type="match status" value="1"/>
</dbReference>
<accession>A0A4S4BNF5</accession>
<feature type="transmembrane region" description="Helical" evidence="7">
    <location>
        <begin position="12"/>
        <end position="32"/>
    </location>
</feature>
<evidence type="ECO:0000256" key="3">
    <source>
        <dbReference type="ARBA" id="ARBA00022475"/>
    </source>
</evidence>
<keyword evidence="10" id="KW-1185">Reference proteome</keyword>
<gene>
    <name evidence="9" type="ORF">E6C55_19510</name>
</gene>
<organism evidence="9 10">
    <name type="scientific">Cohnella fermenti</name>
    <dbReference type="NCBI Taxonomy" id="2565925"/>
    <lineage>
        <taxon>Bacteria</taxon>
        <taxon>Bacillati</taxon>
        <taxon>Bacillota</taxon>
        <taxon>Bacilli</taxon>
        <taxon>Bacillales</taxon>
        <taxon>Paenibacillaceae</taxon>
        <taxon>Cohnella</taxon>
    </lineage>
</organism>
<evidence type="ECO:0000256" key="1">
    <source>
        <dbReference type="ARBA" id="ARBA00004651"/>
    </source>
</evidence>
<feature type="transmembrane region" description="Helical" evidence="7">
    <location>
        <begin position="82"/>
        <end position="100"/>
    </location>
</feature>
<dbReference type="GO" id="GO:0005886">
    <property type="term" value="C:plasma membrane"/>
    <property type="evidence" value="ECO:0007669"/>
    <property type="project" value="UniProtKB-SubCell"/>
</dbReference>
<comment type="caution">
    <text evidence="9">The sequence shown here is derived from an EMBL/GenBank/DDBJ whole genome shotgun (WGS) entry which is preliminary data.</text>
</comment>
<evidence type="ECO:0000256" key="7">
    <source>
        <dbReference type="RuleBase" id="RU363032"/>
    </source>
</evidence>
<feature type="domain" description="ABC transmembrane type-1" evidence="8">
    <location>
        <begin position="71"/>
        <end position="278"/>
    </location>
</feature>
<evidence type="ECO:0000256" key="6">
    <source>
        <dbReference type="ARBA" id="ARBA00023136"/>
    </source>
</evidence>
<dbReference type="OrthoDB" id="9810086at2"/>
<comment type="similarity">
    <text evidence="7">Belongs to the binding-protein-dependent transport system permease family.</text>
</comment>
<dbReference type="InterPro" id="IPR000515">
    <property type="entry name" value="MetI-like"/>
</dbReference>
<feature type="transmembrane region" description="Helical" evidence="7">
    <location>
        <begin position="259"/>
        <end position="278"/>
    </location>
</feature>
<evidence type="ECO:0000259" key="8">
    <source>
        <dbReference type="PROSITE" id="PS50928"/>
    </source>
</evidence>
<dbReference type="PANTHER" id="PTHR43744:SF9">
    <property type="entry name" value="POLYGALACTURONAN_RHAMNOGALACTURONAN TRANSPORT SYSTEM PERMEASE PROTEIN YTCP"/>
    <property type="match status" value="1"/>
</dbReference>
<keyword evidence="6 7" id="KW-0472">Membrane</keyword>
<keyword evidence="2 7" id="KW-0813">Transport</keyword>
<feature type="transmembrane region" description="Helical" evidence="7">
    <location>
        <begin position="143"/>
        <end position="164"/>
    </location>
</feature>
<protein>
    <submittedName>
        <fullName evidence="9">Carbohydrate ABC transporter permease</fullName>
    </submittedName>
</protein>
<dbReference type="Gene3D" id="1.10.3720.10">
    <property type="entry name" value="MetI-like"/>
    <property type="match status" value="1"/>
</dbReference>
<sequence length="293" mass="33129">MRRYDSIAYKWFSAGNLVFVIGVALVCVLPLVHLMAVSLSEKGAANANLVGLWPVGFNFEAYKEALANERFYAALIVTVKRLLLGASVNMLITFLMAYPLSKEEHAFPYRNVYVWLIVFTMLFSGGLIPGYMLVSQLHLIDSVWALVLPSAVQTFHVILLLNFFRQLPREMEEASFIDGGGHIVTLFKVYLPLSMPAVATIILFTMVMHWNEWFTGLIYMNKVELYPLQTYLQALLDQTKKAVTIDDARNAAESARRSLYSAQIFMAMVPILLVYPFLQKHFTKGIVLGSIKE</sequence>
<evidence type="ECO:0000256" key="5">
    <source>
        <dbReference type="ARBA" id="ARBA00022989"/>
    </source>
</evidence>